<feature type="region of interest" description="Disordered" evidence="1">
    <location>
        <begin position="1"/>
        <end position="20"/>
    </location>
</feature>
<sequence length="646" mass="73231">MTESTNNPITTPLQSTHSVPKSIRRQRGLIYQTFQSLVSKFEINPTRDIADILSHLYIGSIDIDEETWNKAVNQLRFDILPLLRQQINALPTLMNPLELEDDIDGSRLKLIVEIQSGLNQNSDQILSIVAGIKPELIASPRPPQADDSHLQELKEFRRQGLWYKLDSLKHQLRTIYERCAFTIRDLKKSTKAISHSHQTRKLNHRHEIIRRTINATESIDIFMKWLTSHEFINVQEEWDPEVSGLDDELAKLTKRIHRTINDPELQDDDFSSDVAILNKNIIPLAQSLIPVIKLSRLFFKKLMKDGLNKRLIDLVCSSTSVSASNLVGISASVSVIVHPPTDIYMEGSSMDSALVDVAFASAASGMDEDEPRPSPIKPKKLTESTNTPATTPSQSSKATRLVPKSILEQRLSIYHTFRNLQSNCISFPIVCDGNSREAWTKAVDKLQFDILPSLRQQISHLPKLLNPSEILQDDIHGSLLKTIIEIQSGLGENNGQILSISSQLQNNLIESAPRTDDKDFKGLKQFRLEGVSHELESLGVQLTYIFDLGAETLIEFTKSDSTKAARYWHPIRILNHTNEIMDYTTEATAIIDNVLEWLPRSEFIDIQEGWNVGLFDHGREIIKLTQFINRTISYPELKDNDCSLQN</sequence>
<reference evidence="2 3" key="1">
    <citation type="submission" date="2017-11" db="EMBL/GenBank/DDBJ databases">
        <title>De novo assembly and phasing of dikaryotic genomes from two isolates of Puccinia coronata f. sp. avenae, the causal agent of oat crown rust.</title>
        <authorList>
            <person name="Miller M.E."/>
            <person name="Zhang Y."/>
            <person name="Omidvar V."/>
            <person name="Sperschneider J."/>
            <person name="Schwessinger B."/>
            <person name="Raley C."/>
            <person name="Palmer J.M."/>
            <person name="Garnica D."/>
            <person name="Upadhyaya N."/>
            <person name="Rathjen J."/>
            <person name="Taylor J.M."/>
            <person name="Park R.F."/>
            <person name="Dodds P.N."/>
            <person name="Hirsch C.D."/>
            <person name="Kianian S.F."/>
            <person name="Figueroa M."/>
        </authorList>
    </citation>
    <scope>NUCLEOTIDE SEQUENCE [LARGE SCALE GENOMIC DNA]</scope>
    <source>
        <strain evidence="2">12SD80</strain>
    </source>
</reference>
<comment type="caution">
    <text evidence="2">The sequence shown here is derived from an EMBL/GenBank/DDBJ whole genome shotgun (WGS) entry which is preliminary data.</text>
</comment>
<dbReference type="PANTHER" id="PTHR33069">
    <property type="entry name" value="CHROMOSOME 7, WHOLE GENOME SHOTGUN SEQUENCE-RELATED"/>
    <property type="match status" value="1"/>
</dbReference>
<name>A0A2N5TQC1_9BASI</name>
<dbReference type="AlphaFoldDB" id="A0A2N5TQC1"/>
<evidence type="ECO:0000313" key="2">
    <source>
        <dbReference type="EMBL" id="PLW27700.1"/>
    </source>
</evidence>
<accession>A0A2N5TQC1</accession>
<evidence type="ECO:0000313" key="3">
    <source>
        <dbReference type="Proteomes" id="UP000235392"/>
    </source>
</evidence>
<gene>
    <name evidence="2" type="ORF">PCASD_17851</name>
</gene>
<dbReference type="EMBL" id="PGCI01000395">
    <property type="protein sequence ID" value="PLW27700.1"/>
    <property type="molecule type" value="Genomic_DNA"/>
</dbReference>
<feature type="compositionally biased region" description="Polar residues" evidence="1">
    <location>
        <begin position="383"/>
        <end position="398"/>
    </location>
</feature>
<dbReference type="PANTHER" id="PTHR33069:SF3">
    <property type="entry name" value="DYNEIN HEAVY CHAIN TAIL DOMAIN-CONTAINING PROTEIN"/>
    <property type="match status" value="1"/>
</dbReference>
<organism evidence="2 3">
    <name type="scientific">Puccinia coronata f. sp. avenae</name>
    <dbReference type="NCBI Taxonomy" id="200324"/>
    <lineage>
        <taxon>Eukaryota</taxon>
        <taxon>Fungi</taxon>
        <taxon>Dikarya</taxon>
        <taxon>Basidiomycota</taxon>
        <taxon>Pucciniomycotina</taxon>
        <taxon>Pucciniomycetes</taxon>
        <taxon>Pucciniales</taxon>
        <taxon>Pucciniaceae</taxon>
        <taxon>Puccinia</taxon>
    </lineage>
</organism>
<protein>
    <submittedName>
        <fullName evidence="2">Uncharacterized protein</fullName>
    </submittedName>
</protein>
<evidence type="ECO:0000256" key="1">
    <source>
        <dbReference type="SAM" id="MobiDB-lite"/>
    </source>
</evidence>
<feature type="region of interest" description="Disordered" evidence="1">
    <location>
        <begin position="364"/>
        <end position="400"/>
    </location>
</feature>
<proteinExistence type="predicted"/>
<feature type="compositionally biased region" description="Polar residues" evidence="1">
    <location>
        <begin position="1"/>
        <end position="19"/>
    </location>
</feature>
<dbReference type="Proteomes" id="UP000235392">
    <property type="component" value="Unassembled WGS sequence"/>
</dbReference>